<sequence length="164" mass="18147">MARTILLDKLSAQPRTRAELADFLAARDIPDEVAAKVLDRFGEVGLIDDAAFASAWVESRHRGRGLARRALAQELRRKGVDDDLARDALGELEPEQEADTARALVRRKLPSMRNLERQVAMRRLLGMLARKGYPGGLAMSIIKEEMAASDEELPLLNDSGLEAE</sequence>
<comment type="function">
    <text evidence="5">Modulates RecA activity.</text>
</comment>
<dbReference type="InterPro" id="IPR036388">
    <property type="entry name" value="WH-like_DNA-bd_sf"/>
</dbReference>
<feature type="domain" description="RecX second three-helical" evidence="6">
    <location>
        <begin position="48"/>
        <end position="89"/>
    </location>
</feature>
<dbReference type="RefSeq" id="WP_380047202.1">
    <property type="nucleotide sequence ID" value="NZ_JBHLTC010000018.1"/>
</dbReference>
<evidence type="ECO:0000256" key="3">
    <source>
        <dbReference type="ARBA" id="ARBA00018111"/>
    </source>
</evidence>
<name>A0ABV6QND3_9ACTN</name>
<comment type="subcellular location">
    <subcellularLocation>
        <location evidence="1 5">Cytoplasm</location>
    </subcellularLocation>
</comment>
<dbReference type="InterPro" id="IPR003783">
    <property type="entry name" value="Regulatory_RecX"/>
</dbReference>
<proteinExistence type="inferred from homology"/>
<dbReference type="Gene3D" id="1.10.10.10">
    <property type="entry name" value="Winged helix-like DNA-binding domain superfamily/Winged helix DNA-binding domain"/>
    <property type="match status" value="2"/>
</dbReference>
<comment type="caution">
    <text evidence="9">The sequence shown here is derived from an EMBL/GenBank/DDBJ whole genome shotgun (WGS) entry which is preliminary data.</text>
</comment>
<evidence type="ECO:0000259" key="6">
    <source>
        <dbReference type="Pfam" id="PF02631"/>
    </source>
</evidence>
<keyword evidence="4 5" id="KW-0963">Cytoplasm</keyword>
<evidence type="ECO:0000256" key="2">
    <source>
        <dbReference type="ARBA" id="ARBA00009695"/>
    </source>
</evidence>
<reference evidence="9 10" key="1">
    <citation type="submission" date="2024-09" db="EMBL/GenBank/DDBJ databases">
        <authorList>
            <person name="Sun Q."/>
            <person name="Mori K."/>
        </authorList>
    </citation>
    <scope>NUCLEOTIDE SEQUENCE [LARGE SCALE GENOMIC DNA]</scope>
    <source>
        <strain evidence="9 10">CGMCC 1.15906</strain>
    </source>
</reference>
<feature type="domain" description="RecX third three-helical" evidence="7">
    <location>
        <begin position="95"/>
        <end position="140"/>
    </location>
</feature>
<evidence type="ECO:0000259" key="7">
    <source>
        <dbReference type="Pfam" id="PF21981"/>
    </source>
</evidence>
<dbReference type="Pfam" id="PF21982">
    <property type="entry name" value="RecX_HTH1"/>
    <property type="match status" value="1"/>
</dbReference>
<dbReference type="PANTHER" id="PTHR33602:SF1">
    <property type="entry name" value="REGULATORY PROTEIN RECX FAMILY PROTEIN"/>
    <property type="match status" value="1"/>
</dbReference>
<accession>A0ABV6QND3</accession>
<evidence type="ECO:0000256" key="5">
    <source>
        <dbReference type="HAMAP-Rule" id="MF_01114"/>
    </source>
</evidence>
<dbReference type="EMBL" id="JBHLTC010000018">
    <property type="protein sequence ID" value="MFC0625117.1"/>
    <property type="molecule type" value="Genomic_DNA"/>
</dbReference>
<dbReference type="InterPro" id="IPR053924">
    <property type="entry name" value="RecX_HTH_2nd"/>
</dbReference>
<dbReference type="Pfam" id="PF21981">
    <property type="entry name" value="RecX_HTH3"/>
    <property type="match status" value="1"/>
</dbReference>
<feature type="domain" description="RecX first three-helical" evidence="8">
    <location>
        <begin position="2"/>
        <end position="40"/>
    </location>
</feature>
<evidence type="ECO:0000313" key="9">
    <source>
        <dbReference type="EMBL" id="MFC0625117.1"/>
    </source>
</evidence>
<organism evidence="9 10">
    <name type="scientific">Kribbella deserti</name>
    <dbReference type="NCBI Taxonomy" id="1926257"/>
    <lineage>
        <taxon>Bacteria</taxon>
        <taxon>Bacillati</taxon>
        <taxon>Actinomycetota</taxon>
        <taxon>Actinomycetes</taxon>
        <taxon>Propionibacteriales</taxon>
        <taxon>Kribbellaceae</taxon>
        <taxon>Kribbella</taxon>
    </lineage>
</organism>
<dbReference type="InterPro" id="IPR053926">
    <property type="entry name" value="RecX_HTH_1st"/>
</dbReference>
<dbReference type="InterPro" id="IPR053925">
    <property type="entry name" value="RecX_HTH_3rd"/>
</dbReference>
<protein>
    <recommendedName>
        <fullName evidence="3 5">Regulatory protein RecX</fullName>
    </recommendedName>
</protein>
<dbReference type="Proteomes" id="UP001589890">
    <property type="component" value="Unassembled WGS sequence"/>
</dbReference>
<keyword evidence="10" id="KW-1185">Reference proteome</keyword>
<comment type="similarity">
    <text evidence="2 5">Belongs to the RecX family.</text>
</comment>
<dbReference type="Pfam" id="PF02631">
    <property type="entry name" value="RecX_HTH2"/>
    <property type="match status" value="1"/>
</dbReference>
<evidence type="ECO:0000259" key="8">
    <source>
        <dbReference type="Pfam" id="PF21982"/>
    </source>
</evidence>
<gene>
    <name evidence="5" type="primary">recX</name>
    <name evidence="9" type="ORF">ACFFGN_13650</name>
</gene>
<evidence type="ECO:0000313" key="10">
    <source>
        <dbReference type="Proteomes" id="UP001589890"/>
    </source>
</evidence>
<evidence type="ECO:0000256" key="4">
    <source>
        <dbReference type="ARBA" id="ARBA00022490"/>
    </source>
</evidence>
<dbReference type="PANTHER" id="PTHR33602">
    <property type="entry name" value="REGULATORY PROTEIN RECX FAMILY PROTEIN"/>
    <property type="match status" value="1"/>
</dbReference>
<evidence type="ECO:0000256" key="1">
    <source>
        <dbReference type="ARBA" id="ARBA00004496"/>
    </source>
</evidence>
<dbReference type="HAMAP" id="MF_01114">
    <property type="entry name" value="RecX"/>
    <property type="match status" value="1"/>
</dbReference>